<gene>
    <name evidence="2" type="ORF">Tco025E_10239</name>
</gene>
<comment type="caution">
    <text evidence="2">The sequence shown here is derived from an EMBL/GenBank/DDBJ whole genome shotgun (WGS) entry which is preliminary data.</text>
</comment>
<name>A0A3R7M2L8_9TRYP</name>
<dbReference type="EMBL" id="MKKU01001555">
    <property type="protein sequence ID" value="RNE95005.1"/>
    <property type="molecule type" value="Genomic_DNA"/>
</dbReference>
<evidence type="ECO:0000313" key="3">
    <source>
        <dbReference type="Proteomes" id="UP000284403"/>
    </source>
</evidence>
<feature type="non-terminal residue" evidence="2">
    <location>
        <position position="1"/>
    </location>
</feature>
<protein>
    <submittedName>
        <fullName evidence="2">Putative mucin-like glycoprotein</fullName>
    </submittedName>
</protein>
<evidence type="ECO:0000313" key="2">
    <source>
        <dbReference type="EMBL" id="RNE95005.1"/>
    </source>
</evidence>
<accession>A0A3R7M2L8</accession>
<keyword evidence="3" id="KW-1185">Reference proteome</keyword>
<reference evidence="2 3" key="1">
    <citation type="journal article" date="2018" name="BMC Genomics">
        <title>Genomic comparison of Trypanosoma conorhini and Trypanosoma rangeli to Trypanosoma cruzi strains of high and low virulence.</title>
        <authorList>
            <person name="Bradwell K.R."/>
            <person name="Koparde V.N."/>
            <person name="Matveyev A.V."/>
            <person name="Serrano M.G."/>
            <person name="Alves J.M."/>
            <person name="Parikh H."/>
            <person name="Huang B."/>
            <person name="Lee V."/>
            <person name="Espinosa-Alvarez O."/>
            <person name="Ortiz P.A."/>
            <person name="Costa-Martins A.G."/>
            <person name="Teixeira M.M."/>
            <person name="Buck G.A."/>
        </authorList>
    </citation>
    <scope>NUCLEOTIDE SEQUENCE [LARGE SCALE GENOMIC DNA]</scope>
    <source>
        <strain evidence="2 3">025E</strain>
    </source>
</reference>
<evidence type="ECO:0000256" key="1">
    <source>
        <dbReference type="SAM" id="MobiDB-lite"/>
    </source>
</evidence>
<dbReference type="AlphaFoldDB" id="A0A3R7M2L8"/>
<feature type="compositionally biased region" description="Basic and acidic residues" evidence="1">
    <location>
        <begin position="209"/>
        <end position="222"/>
    </location>
</feature>
<organism evidence="2 3">
    <name type="scientific">Trypanosoma conorhini</name>
    <dbReference type="NCBI Taxonomy" id="83891"/>
    <lineage>
        <taxon>Eukaryota</taxon>
        <taxon>Discoba</taxon>
        <taxon>Euglenozoa</taxon>
        <taxon>Kinetoplastea</taxon>
        <taxon>Metakinetoplastina</taxon>
        <taxon>Trypanosomatida</taxon>
        <taxon>Trypanosomatidae</taxon>
        <taxon>Trypanosoma</taxon>
    </lineage>
</organism>
<feature type="compositionally biased region" description="Basic and acidic residues" evidence="1">
    <location>
        <begin position="241"/>
        <end position="258"/>
    </location>
</feature>
<dbReference type="RefSeq" id="XP_029222879.1">
    <property type="nucleotide sequence ID" value="XM_029377022.1"/>
</dbReference>
<dbReference type="GeneID" id="40323850"/>
<sequence>ALTLCAAPHRAPHFSFCFFFFAASQPTGSAATLLPPPPPLFLLMAMTLTVRRRAVCALALLALLCSSFVCEANPDESQTTGDVNVSVEVSCPTAGNKLRWRLSGTSNSSWAPCPFEIGNFLNGGSDKVGASLCLFAGSLYEDPASNVKANCPSFDSAAGGTGKAAFTMNCATDESSALYNLSKGATAAATTVEESYECALQTVGQVTAQRDEGASRGEKGTGAKEQPPIQAAAPPVGTAEGEARGSGEADASLTHERPSGAPHSATTTTTTTRSPSAGKHTKSNADSSDTLAAAWVRAPMLLLTAALACAAGQL</sequence>
<proteinExistence type="predicted"/>
<feature type="region of interest" description="Disordered" evidence="1">
    <location>
        <begin position="207"/>
        <end position="288"/>
    </location>
</feature>
<dbReference type="Proteomes" id="UP000284403">
    <property type="component" value="Unassembled WGS sequence"/>
</dbReference>